<dbReference type="EMBL" id="BAAATD010000002">
    <property type="protein sequence ID" value="GAA2589141.1"/>
    <property type="molecule type" value="Genomic_DNA"/>
</dbReference>
<evidence type="ECO:0000313" key="2">
    <source>
        <dbReference type="EMBL" id="GAA2589141.1"/>
    </source>
</evidence>
<accession>A0ABP6BYH8</accession>
<dbReference type="RefSeq" id="WP_344540244.1">
    <property type="nucleotide sequence ID" value="NZ_BAAATD010000002.1"/>
</dbReference>
<feature type="domain" description="Mycothiol-dependent maleylpyruvate isomerase metal-binding" evidence="1">
    <location>
        <begin position="16"/>
        <end position="152"/>
    </location>
</feature>
<dbReference type="Gene3D" id="1.20.120.450">
    <property type="entry name" value="dinb family like domain"/>
    <property type="match status" value="1"/>
</dbReference>
<name>A0ABP6BYH8_9ACTN</name>
<dbReference type="InterPro" id="IPR024344">
    <property type="entry name" value="MDMPI_metal-binding"/>
</dbReference>
<organism evidence="2 3">
    <name type="scientific">Actinomadura fulvescens</name>
    <dbReference type="NCBI Taxonomy" id="46160"/>
    <lineage>
        <taxon>Bacteria</taxon>
        <taxon>Bacillati</taxon>
        <taxon>Actinomycetota</taxon>
        <taxon>Actinomycetes</taxon>
        <taxon>Streptosporangiales</taxon>
        <taxon>Thermomonosporaceae</taxon>
        <taxon>Actinomadura</taxon>
    </lineage>
</organism>
<dbReference type="Pfam" id="PF11716">
    <property type="entry name" value="MDMPI_N"/>
    <property type="match status" value="1"/>
</dbReference>
<sequence length="234" mass="26097">MVSENLRDLNPFDVLDTEYARLDAYFTGLDESGWARPSRCEGWTVRDVLAHLAGEELYNHACLDDELDGLFALLSEKGVKDLGAFNDWTVDERRELPVDAVLREWRDANTETRWRMRELGADATLATMAGAYPVGLQAFHYASEYATHADDVGVPVAPEEEPARTAWRARLGVFVLDEQGSLLQISQIPGGYRVTLDDKSAELSAADFVEATTRRLPADYPLDQDLCRALVCLA</sequence>
<reference evidence="3" key="1">
    <citation type="journal article" date="2019" name="Int. J. Syst. Evol. Microbiol.">
        <title>The Global Catalogue of Microorganisms (GCM) 10K type strain sequencing project: providing services to taxonomists for standard genome sequencing and annotation.</title>
        <authorList>
            <consortium name="The Broad Institute Genomics Platform"/>
            <consortium name="The Broad Institute Genome Sequencing Center for Infectious Disease"/>
            <person name="Wu L."/>
            <person name="Ma J."/>
        </authorList>
    </citation>
    <scope>NUCLEOTIDE SEQUENCE [LARGE SCALE GENOMIC DNA]</scope>
    <source>
        <strain evidence="3">JCM 6833</strain>
    </source>
</reference>
<dbReference type="InterPro" id="IPR034660">
    <property type="entry name" value="DinB/YfiT-like"/>
</dbReference>
<keyword evidence="3" id="KW-1185">Reference proteome</keyword>
<dbReference type="NCBIfam" id="TIGR03083">
    <property type="entry name" value="maleylpyruvate isomerase family mycothiol-dependent enzyme"/>
    <property type="match status" value="1"/>
</dbReference>
<gene>
    <name evidence="2" type="ORF">GCM10010411_22550</name>
</gene>
<proteinExistence type="predicted"/>
<evidence type="ECO:0000259" key="1">
    <source>
        <dbReference type="Pfam" id="PF11716"/>
    </source>
</evidence>
<protein>
    <recommendedName>
        <fullName evidence="1">Mycothiol-dependent maleylpyruvate isomerase metal-binding domain-containing protein</fullName>
    </recommendedName>
</protein>
<evidence type="ECO:0000313" key="3">
    <source>
        <dbReference type="Proteomes" id="UP001501509"/>
    </source>
</evidence>
<dbReference type="Proteomes" id="UP001501509">
    <property type="component" value="Unassembled WGS sequence"/>
</dbReference>
<comment type="caution">
    <text evidence="2">The sequence shown here is derived from an EMBL/GenBank/DDBJ whole genome shotgun (WGS) entry which is preliminary data.</text>
</comment>
<dbReference type="SUPFAM" id="SSF109854">
    <property type="entry name" value="DinB/YfiT-like putative metalloenzymes"/>
    <property type="match status" value="1"/>
</dbReference>
<dbReference type="InterPro" id="IPR017517">
    <property type="entry name" value="Maleyloyr_isom"/>
</dbReference>